<feature type="region of interest" description="Disordered" evidence="1">
    <location>
        <begin position="122"/>
        <end position="156"/>
    </location>
</feature>
<feature type="compositionally biased region" description="Polar residues" evidence="1">
    <location>
        <begin position="122"/>
        <end position="139"/>
    </location>
</feature>
<feature type="region of interest" description="Disordered" evidence="1">
    <location>
        <begin position="42"/>
        <end position="61"/>
    </location>
</feature>
<dbReference type="Proteomes" id="UP000010366">
    <property type="component" value="Chromosome"/>
</dbReference>
<feature type="signal peptide" evidence="2">
    <location>
        <begin position="1"/>
        <end position="27"/>
    </location>
</feature>
<protein>
    <submittedName>
        <fullName evidence="4">Peptidase propeptide domain-containing protein</fullName>
    </submittedName>
</protein>
<dbReference type="OrthoDB" id="572525at2"/>
<dbReference type="eggNOG" id="COG3212">
    <property type="taxonomic scope" value="Bacteria"/>
</dbReference>
<organism evidence="4 5">
    <name type="scientific">Chamaesiphon minutus (strain ATCC 27169 / PCC 6605)</name>
    <dbReference type="NCBI Taxonomy" id="1173020"/>
    <lineage>
        <taxon>Bacteria</taxon>
        <taxon>Bacillati</taxon>
        <taxon>Cyanobacteriota</taxon>
        <taxon>Cyanophyceae</taxon>
        <taxon>Gomontiellales</taxon>
        <taxon>Chamaesiphonaceae</taxon>
        <taxon>Chamaesiphon</taxon>
    </lineage>
</organism>
<evidence type="ECO:0000313" key="4">
    <source>
        <dbReference type="EMBL" id="AFY93029.1"/>
    </source>
</evidence>
<feature type="chain" id="PRO_5003937159" evidence="2">
    <location>
        <begin position="28"/>
        <end position="156"/>
    </location>
</feature>
<dbReference type="PATRIC" id="fig|1173020.3.peg.2186"/>
<sequence>MNISPKYLAIAAVGILGLAGFSSLAYANQGQSNTIVAPQKIAEASDGDGETNDDAQDKQESAKLQTLAKITPEQARQFAEANQGGKASNVKLENEDGNVVYAVAIGQKEVKVDAGNGQVLYTESANSEGSEVKHPNSSIRVAEVSDGDGETNDDAT</sequence>
<dbReference type="STRING" id="1173020.Cha6605_1922"/>
<dbReference type="InterPro" id="IPR025711">
    <property type="entry name" value="PepSY"/>
</dbReference>
<reference evidence="4 5" key="1">
    <citation type="submission" date="2012-05" db="EMBL/GenBank/DDBJ databases">
        <title>Finished chromosome of genome of Chamaesiphon sp. PCC 6605.</title>
        <authorList>
            <consortium name="US DOE Joint Genome Institute"/>
            <person name="Gugger M."/>
            <person name="Coursin T."/>
            <person name="Rippka R."/>
            <person name="Tandeau De Marsac N."/>
            <person name="Huntemann M."/>
            <person name="Wei C.-L."/>
            <person name="Han J."/>
            <person name="Detter J.C."/>
            <person name="Han C."/>
            <person name="Tapia R."/>
            <person name="Chen A."/>
            <person name="Kyrpides N."/>
            <person name="Mavromatis K."/>
            <person name="Markowitz V."/>
            <person name="Szeto E."/>
            <person name="Ivanova N."/>
            <person name="Pagani I."/>
            <person name="Pati A."/>
            <person name="Goodwin L."/>
            <person name="Nordberg H.P."/>
            <person name="Cantor M.N."/>
            <person name="Hua S.X."/>
            <person name="Woyke T."/>
            <person name="Kerfeld C.A."/>
        </authorList>
    </citation>
    <scope>NUCLEOTIDE SEQUENCE [LARGE SCALE GENOMIC DNA]</scope>
    <source>
        <strain evidence="5">ATCC 27169 / PCC 6605</strain>
    </source>
</reference>
<dbReference type="AlphaFoldDB" id="K9UFP4"/>
<feature type="compositionally biased region" description="Acidic residues" evidence="1">
    <location>
        <begin position="45"/>
        <end position="54"/>
    </location>
</feature>
<proteinExistence type="predicted"/>
<accession>K9UFP4</accession>
<dbReference type="RefSeq" id="WP_015159196.1">
    <property type="nucleotide sequence ID" value="NC_019697.1"/>
</dbReference>
<dbReference type="Pfam" id="PF03413">
    <property type="entry name" value="PepSY"/>
    <property type="match status" value="1"/>
</dbReference>
<feature type="domain" description="PepSY" evidence="3">
    <location>
        <begin position="69"/>
        <end position="122"/>
    </location>
</feature>
<dbReference type="KEGG" id="cmp:Cha6605_1922"/>
<dbReference type="EMBL" id="CP003600">
    <property type="protein sequence ID" value="AFY93029.1"/>
    <property type="molecule type" value="Genomic_DNA"/>
</dbReference>
<evidence type="ECO:0000259" key="3">
    <source>
        <dbReference type="Pfam" id="PF03413"/>
    </source>
</evidence>
<dbReference type="Gene3D" id="3.10.450.40">
    <property type="match status" value="1"/>
</dbReference>
<evidence type="ECO:0000313" key="5">
    <source>
        <dbReference type="Proteomes" id="UP000010366"/>
    </source>
</evidence>
<keyword evidence="2" id="KW-0732">Signal</keyword>
<evidence type="ECO:0000256" key="2">
    <source>
        <dbReference type="SAM" id="SignalP"/>
    </source>
</evidence>
<keyword evidence="5" id="KW-1185">Reference proteome</keyword>
<dbReference type="HOGENOM" id="CLU_117092_0_0_3"/>
<feature type="compositionally biased region" description="Acidic residues" evidence="1">
    <location>
        <begin position="145"/>
        <end position="156"/>
    </location>
</feature>
<name>K9UFP4_CHAP6</name>
<gene>
    <name evidence="4" type="ORF">Cha6605_1922</name>
</gene>
<evidence type="ECO:0000256" key="1">
    <source>
        <dbReference type="SAM" id="MobiDB-lite"/>
    </source>
</evidence>